<proteinExistence type="predicted"/>
<protein>
    <submittedName>
        <fullName evidence="1">Uncharacterized protein</fullName>
    </submittedName>
</protein>
<dbReference type="Proteomes" id="UP000499080">
    <property type="component" value="Unassembled WGS sequence"/>
</dbReference>
<dbReference type="AlphaFoldDB" id="A0A4Y2NBA6"/>
<dbReference type="EMBL" id="BGPR01008773">
    <property type="protein sequence ID" value="GBN35984.1"/>
    <property type="molecule type" value="Genomic_DNA"/>
</dbReference>
<reference evidence="1 2" key="1">
    <citation type="journal article" date="2019" name="Sci. Rep.">
        <title>Orb-weaving spider Araneus ventricosus genome elucidates the spidroin gene catalogue.</title>
        <authorList>
            <person name="Kono N."/>
            <person name="Nakamura H."/>
            <person name="Ohtoshi R."/>
            <person name="Moran D.A.P."/>
            <person name="Shinohara A."/>
            <person name="Yoshida Y."/>
            <person name="Fujiwara M."/>
            <person name="Mori M."/>
            <person name="Tomita M."/>
            <person name="Arakawa K."/>
        </authorList>
    </citation>
    <scope>NUCLEOTIDE SEQUENCE [LARGE SCALE GENOMIC DNA]</scope>
</reference>
<sequence>MYHVYPSPQIKNSLQRGSVACSCDQINLRAPEAVAGFFPGARGARIVPQDPAGSQILSGIYRAAKPTSNLTHWLRVEASEHFCASGLILPKSAIDLWSDLAPTYRS</sequence>
<comment type="caution">
    <text evidence="1">The sequence shown here is derived from an EMBL/GenBank/DDBJ whole genome shotgun (WGS) entry which is preliminary data.</text>
</comment>
<evidence type="ECO:0000313" key="2">
    <source>
        <dbReference type="Proteomes" id="UP000499080"/>
    </source>
</evidence>
<name>A0A4Y2NBA6_ARAVE</name>
<evidence type="ECO:0000313" key="1">
    <source>
        <dbReference type="EMBL" id="GBN35984.1"/>
    </source>
</evidence>
<accession>A0A4Y2NBA6</accession>
<gene>
    <name evidence="1" type="ORF">AVEN_9172_1</name>
</gene>
<keyword evidence="2" id="KW-1185">Reference proteome</keyword>
<organism evidence="1 2">
    <name type="scientific">Araneus ventricosus</name>
    <name type="common">Orbweaver spider</name>
    <name type="synonym">Epeira ventricosa</name>
    <dbReference type="NCBI Taxonomy" id="182803"/>
    <lineage>
        <taxon>Eukaryota</taxon>
        <taxon>Metazoa</taxon>
        <taxon>Ecdysozoa</taxon>
        <taxon>Arthropoda</taxon>
        <taxon>Chelicerata</taxon>
        <taxon>Arachnida</taxon>
        <taxon>Araneae</taxon>
        <taxon>Araneomorphae</taxon>
        <taxon>Entelegynae</taxon>
        <taxon>Araneoidea</taxon>
        <taxon>Araneidae</taxon>
        <taxon>Araneus</taxon>
    </lineage>
</organism>